<organism evidence="1 2">
    <name type="scientific">Hymenochirus boettgeri</name>
    <name type="common">Congo dwarf clawed frog</name>
    <dbReference type="NCBI Taxonomy" id="247094"/>
    <lineage>
        <taxon>Eukaryota</taxon>
        <taxon>Metazoa</taxon>
        <taxon>Chordata</taxon>
        <taxon>Craniata</taxon>
        <taxon>Vertebrata</taxon>
        <taxon>Euteleostomi</taxon>
        <taxon>Amphibia</taxon>
        <taxon>Batrachia</taxon>
        <taxon>Anura</taxon>
        <taxon>Pipoidea</taxon>
        <taxon>Pipidae</taxon>
        <taxon>Pipinae</taxon>
        <taxon>Hymenochirus</taxon>
    </lineage>
</organism>
<comment type="caution">
    <text evidence="1">The sequence shown here is derived from an EMBL/GenBank/DDBJ whole genome shotgun (WGS) entry which is preliminary data.</text>
</comment>
<evidence type="ECO:0000313" key="1">
    <source>
        <dbReference type="EMBL" id="KAG8443879.1"/>
    </source>
</evidence>
<reference evidence="1" key="1">
    <citation type="thesis" date="2020" institute="ProQuest LLC" country="789 East Eisenhower Parkway, Ann Arbor, MI, USA">
        <title>Comparative Genomics and Chromosome Evolution.</title>
        <authorList>
            <person name="Mudd A.B."/>
        </authorList>
    </citation>
    <scope>NUCLEOTIDE SEQUENCE</scope>
    <source>
        <strain evidence="1">Female2</strain>
        <tissue evidence="1">Blood</tissue>
    </source>
</reference>
<proteinExistence type="predicted"/>
<dbReference type="Proteomes" id="UP000812440">
    <property type="component" value="Chromosome 5"/>
</dbReference>
<accession>A0A8T2JFF0</accession>
<dbReference type="AlphaFoldDB" id="A0A8T2JFF0"/>
<keyword evidence="2" id="KW-1185">Reference proteome</keyword>
<dbReference type="EMBL" id="JAACNH010000004">
    <property type="protein sequence ID" value="KAG8443879.1"/>
    <property type="molecule type" value="Genomic_DNA"/>
</dbReference>
<sequence>MDMQPGWTSSSLLRSMLSLRITCRSLTPIPPQDIAAKTRASINVKDLGSFTTCSLVDSAINAISTPGTSWTASRLFITRGYLARALRRRKKVI</sequence>
<evidence type="ECO:0000313" key="2">
    <source>
        <dbReference type="Proteomes" id="UP000812440"/>
    </source>
</evidence>
<gene>
    <name evidence="1" type="ORF">GDO86_009176</name>
</gene>
<name>A0A8T2JFF0_9PIPI</name>
<protein>
    <submittedName>
        <fullName evidence="1">Uncharacterized protein</fullName>
    </submittedName>
</protein>